<feature type="domain" description="GYF" evidence="3">
    <location>
        <begin position="4"/>
        <end position="49"/>
    </location>
</feature>
<evidence type="ECO:0000313" key="5">
    <source>
        <dbReference type="Proteomes" id="UP000018004"/>
    </source>
</evidence>
<keyword evidence="2" id="KW-0472">Membrane</keyword>
<dbReference type="Pfam" id="PF14237">
    <property type="entry name" value="GYF_2"/>
    <property type="match status" value="1"/>
</dbReference>
<feature type="transmembrane region" description="Helical" evidence="2">
    <location>
        <begin position="86"/>
        <end position="103"/>
    </location>
</feature>
<evidence type="ECO:0000259" key="3">
    <source>
        <dbReference type="Pfam" id="PF14237"/>
    </source>
</evidence>
<dbReference type="eggNOG" id="ENOG5032D2Z">
    <property type="taxonomic scope" value="Bacteria"/>
</dbReference>
<gene>
    <name evidence="4" type="ORF">FLJC2902T_12870</name>
</gene>
<dbReference type="STRING" id="1341181.FLJC2902T_12870"/>
<evidence type="ECO:0000313" key="4">
    <source>
        <dbReference type="EMBL" id="ESU28696.1"/>
    </source>
</evidence>
<dbReference type="OrthoDB" id="9764015at2"/>
<comment type="caution">
    <text evidence="4">The sequence shown here is derived from an EMBL/GenBank/DDBJ whole genome shotgun (WGS) entry which is preliminary data.</text>
</comment>
<evidence type="ECO:0000256" key="2">
    <source>
        <dbReference type="SAM" id="Phobius"/>
    </source>
</evidence>
<dbReference type="RefSeq" id="WP_023578932.1">
    <property type="nucleotide sequence ID" value="NZ_AVGG01000005.1"/>
</dbReference>
<reference evidence="4 5" key="1">
    <citation type="submission" date="2013-08" db="EMBL/GenBank/DDBJ databases">
        <title>Flavobacterium limnosediminis JC2902 genome sequencing.</title>
        <authorList>
            <person name="Lee K."/>
            <person name="Yi H."/>
            <person name="Park S."/>
            <person name="Chun J."/>
        </authorList>
    </citation>
    <scope>NUCLEOTIDE SEQUENCE [LARGE SCALE GENOMIC DNA]</scope>
    <source>
        <strain evidence="4 5">JC2902</strain>
    </source>
</reference>
<name>V6SQ08_9FLAO</name>
<evidence type="ECO:0000256" key="1">
    <source>
        <dbReference type="SAM" id="Coils"/>
    </source>
</evidence>
<dbReference type="InterPro" id="IPR025640">
    <property type="entry name" value="GYF_2"/>
</dbReference>
<keyword evidence="2" id="KW-1133">Transmembrane helix</keyword>
<dbReference type="AlphaFoldDB" id="V6SQ08"/>
<keyword evidence="5" id="KW-1185">Reference proteome</keyword>
<dbReference type="PATRIC" id="fig|1341181.4.peg.1268"/>
<protein>
    <recommendedName>
        <fullName evidence="3">GYF domain-containing protein</fullName>
    </recommendedName>
</protein>
<proteinExistence type="predicted"/>
<dbReference type="EMBL" id="AVGG01000005">
    <property type="protein sequence ID" value="ESU28696.1"/>
    <property type="molecule type" value="Genomic_DNA"/>
</dbReference>
<sequence>MKRYYYIVDEVQHGPVSFNDLKKIKIVKQTMVWYEGMSDWSSAGDLEELRDLWVSMPPPIKKDPPVYKPILNESKVSFLQDNRSKVLLGSFLGVIVLVLFFSFSDRENTLLIQETKANSEMLNEQQKLIDEQNRKIAEQERIERERLEQQQREERQKKINELQFNLVEARKEREESVRHLNDVSAFKFLRSSSERNRQINEANEKIAFLDAKISEIESELSNLGVVY</sequence>
<keyword evidence="1" id="KW-0175">Coiled coil</keyword>
<keyword evidence="2" id="KW-0812">Transmembrane</keyword>
<feature type="coiled-coil region" evidence="1">
    <location>
        <begin position="122"/>
        <end position="172"/>
    </location>
</feature>
<accession>V6SQ08</accession>
<organism evidence="4 5">
    <name type="scientific">Flavobacterium limnosediminis JC2902</name>
    <dbReference type="NCBI Taxonomy" id="1341181"/>
    <lineage>
        <taxon>Bacteria</taxon>
        <taxon>Pseudomonadati</taxon>
        <taxon>Bacteroidota</taxon>
        <taxon>Flavobacteriia</taxon>
        <taxon>Flavobacteriales</taxon>
        <taxon>Flavobacteriaceae</taxon>
        <taxon>Flavobacterium</taxon>
    </lineage>
</organism>
<dbReference type="Proteomes" id="UP000018004">
    <property type="component" value="Unassembled WGS sequence"/>
</dbReference>